<protein>
    <submittedName>
        <fullName evidence="5">Ribose 5-phosphate isomerase B</fullName>
        <ecNumber evidence="5">5.3.1.6</ecNumber>
    </submittedName>
</protein>
<feature type="binding site" evidence="4">
    <location>
        <position position="132"/>
    </location>
    <ligand>
        <name>D-ribulose 5-phosphate</name>
        <dbReference type="ChEBI" id="CHEBI:58121"/>
    </ligand>
</feature>
<dbReference type="PIRSF" id="PIRSF005384">
    <property type="entry name" value="RpiB_LacA_B"/>
    <property type="match status" value="1"/>
</dbReference>
<dbReference type="InterPro" id="IPR003500">
    <property type="entry name" value="RpiB_LacA_LacB"/>
</dbReference>
<proteinExistence type="inferred from homology"/>
<feature type="binding site" evidence="4">
    <location>
        <position position="136"/>
    </location>
    <ligand>
        <name>D-ribulose 5-phosphate</name>
        <dbReference type="ChEBI" id="CHEBI:58121"/>
    </ligand>
</feature>
<accession>A0A9J6QJC0</accession>
<feature type="binding site" evidence="4">
    <location>
        <begin position="8"/>
        <end position="9"/>
    </location>
    <ligand>
        <name>D-ribulose 5-phosphate</name>
        <dbReference type="ChEBI" id="CHEBI:58121"/>
    </ligand>
</feature>
<evidence type="ECO:0000313" key="6">
    <source>
        <dbReference type="Proteomes" id="UP001065549"/>
    </source>
</evidence>
<organism evidence="5 6">
    <name type="scientific">Hominibacterium faecale</name>
    <dbReference type="NCBI Taxonomy" id="2839743"/>
    <lineage>
        <taxon>Bacteria</taxon>
        <taxon>Bacillati</taxon>
        <taxon>Bacillota</taxon>
        <taxon>Clostridia</taxon>
        <taxon>Peptostreptococcales</taxon>
        <taxon>Anaerovoracaceae</taxon>
        <taxon>Hominibacterium</taxon>
    </lineage>
</organism>
<gene>
    <name evidence="5" type="primary">rpiB</name>
    <name evidence="5" type="ORF">OBO34_02450</name>
</gene>
<dbReference type="SUPFAM" id="SSF89623">
    <property type="entry name" value="Ribose/Galactose isomerase RpiB/AlsB"/>
    <property type="match status" value="1"/>
</dbReference>
<dbReference type="GO" id="GO:0019316">
    <property type="term" value="P:D-allose catabolic process"/>
    <property type="evidence" value="ECO:0007669"/>
    <property type="project" value="TreeGrafter"/>
</dbReference>
<dbReference type="NCBIfam" id="TIGR01120">
    <property type="entry name" value="rpiB"/>
    <property type="match status" value="1"/>
</dbReference>
<evidence type="ECO:0000256" key="2">
    <source>
        <dbReference type="ARBA" id="ARBA00023235"/>
    </source>
</evidence>
<dbReference type="PANTHER" id="PTHR30345:SF0">
    <property type="entry name" value="DNA DAMAGE-REPAIR_TOLERATION PROTEIN DRT102"/>
    <property type="match status" value="1"/>
</dbReference>
<feature type="active site" description="Proton acceptor" evidence="3">
    <location>
        <position position="65"/>
    </location>
</feature>
<feature type="active site" description="Proton donor" evidence="3">
    <location>
        <position position="98"/>
    </location>
</feature>
<comment type="similarity">
    <text evidence="1">Belongs to the LacAB/RpiB family.</text>
</comment>
<feature type="binding site" evidence="4">
    <location>
        <position position="99"/>
    </location>
    <ligand>
        <name>D-ribulose 5-phosphate</name>
        <dbReference type="ChEBI" id="CHEBI:58121"/>
    </ligand>
</feature>
<feature type="binding site" evidence="4">
    <location>
        <position position="109"/>
    </location>
    <ligand>
        <name>D-ribulose 5-phosphate</name>
        <dbReference type="ChEBI" id="CHEBI:58121"/>
    </ligand>
</feature>
<feature type="binding site" evidence="4">
    <location>
        <begin position="66"/>
        <end position="70"/>
    </location>
    <ligand>
        <name>D-ribulose 5-phosphate</name>
        <dbReference type="ChEBI" id="CHEBI:58121"/>
    </ligand>
</feature>
<dbReference type="NCBIfam" id="NF004051">
    <property type="entry name" value="PRK05571.1"/>
    <property type="match status" value="1"/>
</dbReference>
<comment type="caution">
    <text evidence="5">The sequence shown here is derived from an EMBL/GenBank/DDBJ whole genome shotgun (WGS) entry which is preliminary data.</text>
</comment>
<evidence type="ECO:0000313" key="5">
    <source>
        <dbReference type="EMBL" id="MCU7377209.1"/>
    </source>
</evidence>
<dbReference type="NCBIfam" id="TIGR00689">
    <property type="entry name" value="rpiB_lacA_lacB"/>
    <property type="match status" value="1"/>
</dbReference>
<evidence type="ECO:0000256" key="3">
    <source>
        <dbReference type="PIRSR" id="PIRSR005384-1"/>
    </source>
</evidence>
<dbReference type="GO" id="GO:0004751">
    <property type="term" value="F:ribose-5-phosphate isomerase activity"/>
    <property type="evidence" value="ECO:0007669"/>
    <property type="project" value="UniProtKB-EC"/>
</dbReference>
<evidence type="ECO:0000256" key="1">
    <source>
        <dbReference type="ARBA" id="ARBA00008754"/>
    </source>
</evidence>
<dbReference type="InterPro" id="IPR004785">
    <property type="entry name" value="RpiB"/>
</dbReference>
<evidence type="ECO:0000256" key="4">
    <source>
        <dbReference type="PIRSR" id="PIRSR005384-2"/>
    </source>
</evidence>
<dbReference type="EMBL" id="JAOSHN010000001">
    <property type="protein sequence ID" value="MCU7377209.1"/>
    <property type="molecule type" value="Genomic_DNA"/>
</dbReference>
<dbReference type="InterPro" id="IPR036569">
    <property type="entry name" value="RpiB_LacA_LacB_sf"/>
</dbReference>
<dbReference type="AlphaFoldDB" id="A0A9J6QJC0"/>
<keyword evidence="6" id="KW-1185">Reference proteome</keyword>
<dbReference type="PANTHER" id="PTHR30345">
    <property type="entry name" value="RIBOSE-5-PHOSPHATE ISOMERASE B"/>
    <property type="match status" value="1"/>
</dbReference>
<name>A0A9J6QJC0_9FIRM</name>
<dbReference type="GO" id="GO:0009052">
    <property type="term" value="P:pentose-phosphate shunt, non-oxidative branch"/>
    <property type="evidence" value="ECO:0007669"/>
    <property type="project" value="TreeGrafter"/>
</dbReference>
<reference evidence="5" key="1">
    <citation type="submission" date="2022-09" db="EMBL/GenBank/DDBJ databases">
        <title>Culturomic study of gut microbiota in children with autism spectrum disorder.</title>
        <authorList>
            <person name="Efimov B.A."/>
            <person name="Chaplin A.V."/>
            <person name="Sokolova S.R."/>
            <person name="Pikina A.P."/>
            <person name="Korzhanova M."/>
            <person name="Belova V."/>
            <person name="Korostin D."/>
        </authorList>
    </citation>
    <scope>NUCLEOTIDE SEQUENCE</scope>
    <source>
        <strain evidence="5">ASD5510</strain>
    </source>
</reference>
<dbReference type="EC" id="5.3.1.6" evidence="5"/>
<dbReference type="Gene3D" id="3.40.1400.10">
    <property type="entry name" value="Sugar-phosphate isomerase, RpiB/LacA/LacB"/>
    <property type="match status" value="1"/>
</dbReference>
<dbReference type="Proteomes" id="UP001065549">
    <property type="component" value="Unassembled WGS sequence"/>
</dbReference>
<sequence>MKIAIASDHGGYQLKEEVKKYLQERGIEVLDLGTDSEESVDYPAFGYACGEAVAQGKADRGIVCCGTGIGISIAANKVKGIRCSLCTNVTMAELTRKHNDSNILAMGGRITDTETGLAITAAWLDTEFEGGRHQRRVDMLNRY</sequence>
<dbReference type="Pfam" id="PF02502">
    <property type="entry name" value="LacAB_rpiB"/>
    <property type="match status" value="1"/>
</dbReference>
<keyword evidence="2 5" id="KW-0413">Isomerase</keyword>
<dbReference type="RefSeq" id="WP_148398089.1">
    <property type="nucleotide sequence ID" value="NZ_JAJAGH010000005.1"/>
</dbReference>